<evidence type="ECO:0000313" key="4">
    <source>
        <dbReference type="EMBL" id="MDH2387779.1"/>
    </source>
</evidence>
<accession>A0ABT6HG87</accession>
<protein>
    <submittedName>
        <fullName evidence="4">4'-phosphopantetheinyl transferase superfamily protein</fullName>
    </submittedName>
</protein>
<dbReference type="GO" id="GO:0016740">
    <property type="term" value="F:transferase activity"/>
    <property type="evidence" value="ECO:0007669"/>
    <property type="project" value="UniProtKB-KW"/>
</dbReference>
<dbReference type="Gene3D" id="3.90.470.20">
    <property type="entry name" value="4'-phosphopantetheinyl transferase domain"/>
    <property type="match status" value="1"/>
</dbReference>
<evidence type="ECO:0000256" key="2">
    <source>
        <dbReference type="ARBA" id="ARBA00022679"/>
    </source>
</evidence>
<dbReference type="RefSeq" id="WP_279926066.1">
    <property type="nucleotide sequence ID" value="NZ_JARWBG010000002.1"/>
</dbReference>
<comment type="caution">
    <text evidence="4">The sequence shown here is derived from an EMBL/GenBank/DDBJ whole genome shotgun (WGS) entry which is preliminary data.</text>
</comment>
<name>A0ABT6HG87_9ACTN</name>
<dbReference type="InterPro" id="IPR037143">
    <property type="entry name" value="4-PPantetheinyl_Trfase_dom_sf"/>
</dbReference>
<sequence length="240" mass="25335">MSTYTPVEPARPLPGVELVWSGLAADHRAHALAHRHVLDAEETARLTAFVRDRDRDTYAVAHVALRELLGERLGLPPREVPLARLPCVSCGGPHGRPHVPGDPVHFSLSHAHDAVLIAIAEQAVGIDVEALPAPATALDVAAQLHSAERTELRSLGRLDRSAELAAAFARCWTRKEALLKAKGVGLNEELTLTYVGTGPRPAPQNGWLLADLPAPTGCAAAVAVAAPDQAPHGATGIKHP</sequence>
<organism evidence="4 5">
    <name type="scientific">Streptomyces chengmaiensis</name>
    <dbReference type="NCBI Taxonomy" id="3040919"/>
    <lineage>
        <taxon>Bacteria</taxon>
        <taxon>Bacillati</taxon>
        <taxon>Actinomycetota</taxon>
        <taxon>Actinomycetes</taxon>
        <taxon>Kitasatosporales</taxon>
        <taxon>Streptomycetaceae</taxon>
        <taxon>Streptomyces</taxon>
    </lineage>
</organism>
<comment type="similarity">
    <text evidence="1">Belongs to the P-Pant transferase superfamily. Gsp/Sfp/HetI/AcpT family.</text>
</comment>
<dbReference type="PANTHER" id="PTHR12215:SF10">
    <property type="entry name" value="L-AMINOADIPATE-SEMIALDEHYDE DEHYDROGENASE-PHOSPHOPANTETHEINYL TRANSFERASE"/>
    <property type="match status" value="1"/>
</dbReference>
<dbReference type="SUPFAM" id="SSF56214">
    <property type="entry name" value="4'-phosphopantetheinyl transferase"/>
    <property type="match status" value="2"/>
</dbReference>
<keyword evidence="2 4" id="KW-0808">Transferase</keyword>
<reference evidence="4 5" key="1">
    <citation type="submission" date="2023-04" db="EMBL/GenBank/DDBJ databases">
        <title>Streptomyces chengmaiensis sp. nov. isolated from the stem of mangrove plant in Hainan.</title>
        <authorList>
            <person name="Huang X."/>
            <person name="Zhou S."/>
            <person name="Chu X."/>
            <person name="Xie Y."/>
            <person name="Lin Y."/>
        </authorList>
    </citation>
    <scope>NUCLEOTIDE SEQUENCE [LARGE SCALE GENOMIC DNA]</scope>
    <source>
        <strain evidence="4 5">HNM0663</strain>
    </source>
</reference>
<proteinExistence type="inferred from homology"/>
<feature type="domain" description="4'-phosphopantetheinyl transferase" evidence="3">
    <location>
        <begin position="123"/>
        <end position="204"/>
    </location>
</feature>
<evidence type="ECO:0000256" key="1">
    <source>
        <dbReference type="ARBA" id="ARBA00010990"/>
    </source>
</evidence>
<gene>
    <name evidence="4" type="ORF">QCN29_03035</name>
</gene>
<evidence type="ECO:0000313" key="5">
    <source>
        <dbReference type="Proteomes" id="UP001223144"/>
    </source>
</evidence>
<dbReference type="Pfam" id="PF01648">
    <property type="entry name" value="ACPS"/>
    <property type="match status" value="1"/>
</dbReference>
<evidence type="ECO:0000259" key="3">
    <source>
        <dbReference type="Pfam" id="PF01648"/>
    </source>
</evidence>
<dbReference type="Proteomes" id="UP001223144">
    <property type="component" value="Unassembled WGS sequence"/>
</dbReference>
<dbReference type="EMBL" id="JARWBG010000002">
    <property type="protein sequence ID" value="MDH2387779.1"/>
    <property type="molecule type" value="Genomic_DNA"/>
</dbReference>
<keyword evidence="5" id="KW-1185">Reference proteome</keyword>
<dbReference type="InterPro" id="IPR050559">
    <property type="entry name" value="P-Pant_transferase_sf"/>
</dbReference>
<dbReference type="PANTHER" id="PTHR12215">
    <property type="entry name" value="PHOSPHOPANTETHEINE TRANSFERASE"/>
    <property type="match status" value="1"/>
</dbReference>
<dbReference type="InterPro" id="IPR008278">
    <property type="entry name" value="4-PPantetheinyl_Trfase_dom"/>
</dbReference>